<keyword evidence="16 20" id="KW-0131">Cell cycle</keyword>
<organism evidence="22 23">
    <name type="scientific">Parahalioglobus pacificus</name>
    <dbReference type="NCBI Taxonomy" id="930806"/>
    <lineage>
        <taxon>Bacteria</taxon>
        <taxon>Pseudomonadati</taxon>
        <taxon>Pseudomonadota</taxon>
        <taxon>Gammaproteobacteria</taxon>
        <taxon>Cellvibrionales</taxon>
        <taxon>Halieaceae</taxon>
        <taxon>Parahalioglobus</taxon>
    </lineage>
</organism>
<dbReference type="GO" id="GO:0008762">
    <property type="term" value="F:UDP-N-acetylmuramate dehydrogenase activity"/>
    <property type="evidence" value="ECO:0007669"/>
    <property type="project" value="UniProtKB-UniRule"/>
</dbReference>
<evidence type="ECO:0000256" key="15">
    <source>
        <dbReference type="ARBA" id="ARBA00023002"/>
    </source>
</evidence>
<evidence type="ECO:0000256" key="7">
    <source>
        <dbReference type="ARBA" id="ARBA00015188"/>
    </source>
</evidence>
<dbReference type="Gene3D" id="3.90.78.10">
    <property type="entry name" value="UDP-N-acetylenolpyruvoylglucosamine reductase, C-terminal domain"/>
    <property type="match status" value="1"/>
</dbReference>
<evidence type="ECO:0000313" key="23">
    <source>
        <dbReference type="Proteomes" id="UP000644693"/>
    </source>
</evidence>
<dbReference type="Pfam" id="PF01565">
    <property type="entry name" value="FAD_binding_4"/>
    <property type="match status" value="1"/>
</dbReference>
<keyword evidence="17 20" id="KW-0961">Cell wall biogenesis/degradation</keyword>
<dbReference type="GO" id="GO:0071949">
    <property type="term" value="F:FAD binding"/>
    <property type="evidence" value="ECO:0007669"/>
    <property type="project" value="InterPro"/>
</dbReference>
<dbReference type="NCBIfam" id="TIGR00179">
    <property type="entry name" value="murB"/>
    <property type="match status" value="1"/>
</dbReference>
<proteinExistence type="inferred from homology"/>
<dbReference type="InterPro" id="IPR036318">
    <property type="entry name" value="FAD-bd_PCMH-like_sf"/>
</dbReference>
<evidence type="ECO:0000256" key="10">
    <source>
        <dbReference type="ARBA" id="ARBA00022630"/>
    </source>
</evidence>
<dbReference type="Proteomes" id="UP000644693">
    <property type="component" value="Unassembled WGS sequence"/>
</dbReference>
<evidence type="ECO:0000259" key="21">
    <source>
        <dbReference type="PROSITE" id="PS51387"/>
    </source>
</evidence>
<keyword evidence="14 20" id="KW-0573">Peptidoglycan synthesis</keyword>
<dbReference type="SUPFAM" id="SSF56194">
    <property type="entry name" value="Uridine diphospho-N-Acetylenolpyruvylglucosamine reductase, MurB, C-terminal domain"/>
    <property type="match status" value="1"/>
</dbReference>
<dbReference type="GO" id="GO:0051301">
    <property type="term" value="P:cell division"/>
    <property type="evidence" value="ECO:0007669"/>
    <property type="project" value="UniProtKB-KW"/>
</dbReference>
<dbReference type="PANTHER" id="PTHR21071">
    <property type="entry name" value="UDP-N-ACETYLENOLPYRUVOYLGLUCOSAMINE REDUCTASE"/>
    <property type="match status" value="1"/>
</dbReference>
<dbReference type="GO" id="GO:0005829">
    <property type="term" value="C:cytosol"/>
    <property type="evidence" value="ECO:0007669"/>
    <property type="project" value="TreeGrafter"/>
</dbReference>
<dbReference type="InterPro" id="IPR016169">
    <property type="entry name" value="FAD-bd_PCMH_sub2"/>
</dbReference>
<accession>A0A918XGC9</accession>
<dbReference type="InterPro" id="IPR003170">
    <property type="entry name" value="MurB"/>
</dbReference>
<protein>
    <recommendedName>
        <fullName evidence="7 20">UDP-N-acetylenolpyruvoylglucosamine reductase</fullName>
        <ecNumber evidence="6 20">1.3.1.98</ecNumber>
    </recommendedName>
    <alternativeName>
        <fullName evidence="18 20">UDP-N-acetylmuramate dehydrogenase</fullName>
    </alternativeName>
</protein>
<comment type="pathway">
    <text evidence="4 20">Cell wall biogenesis; peptidoglycan biosynthesis.</text>
</comment>
<evidence type="ECO:0000256" key="18">
    <source>
        <dbReference type="ARBA" id="ARBA00031026"/>
    </source>
</evidence>
<name>A0A918XGC9_9GAMM</name>
<keyword evidence="10 20" id="KW-0285">Flavoprotein</keyword>
<evidence type="ECO:0000256" key="17">
    <source>
        <dbReference type="ARBA" id="ARBA00023316"/>
    </source>
</evidence>
<dbReference type="PROSITE" id="PS51387">
    <property type="entry name" value="FAD_PCMH"/>
    <property type="match status" value="1"/>
</dbReference>
<dbReference type="AlphaFoldDB" id="A0A918XGC9"/>
<evidence type="ECO:0000256" key="11">
    <source>
        <dbReference type="ARBA" id="ARBA00022827"/>
    </source>
</evidence>
<evidence type="ECO:0000256" key="9">
    <source>
        <dbReference type="ARBA" id="ARBA00022618"/>
    </source>
</evidence>
<dbReference type="GO" id="GO:0008360">
    <property type="term" value="P:regulation of cell shape"/>
    <property type="evidence" value="ECO:0007669"/>
    <property type="project" value="UniProtKB-KW"/>
</dbReference>
<keyword evidence="15 20" id="KW-0560">Oxidoreductase</keyword>
<feature type="active site" evidence="20">
    <location>
        <position position="164"/>
    </location>
</feature>
<evidence type="ECO:0000256" key="12">
    <source>
        <dbReference type="ARBA" id="ARBA00022857"/>
    </source>
</evidence>
<dbReference type="InterPro" id="IPR016166">
    <property type="entry name" value="FAD-bd_PCMH"/>
</dbReference>
<evidence type="ECO:0000256" key="13">
    <source>
        <dbReference type="ARBA" id="ARBA00022960"/>
    </source>
</evidence>
<dbReference type="GO" id="GO:0071555">
    <property type="term" value="P:cell wall organization"/>
    <property type="evidence" value="ECO:0007669"/>
    <property type="project" value="UniProtKB-KW"/>
</dbReference>
<dbReference type="InterPro" id="IPR036635">
    <property type="entry name" value="MurB_C_sf"/>
</dbReference>
<evidence type="ECO:0000256" key="5">
    <source>
        <dbReference type="ARBA" id="ARBA00010485"/>
    </source>
</evidence>
<evidence type="ECO:0000313" key="22">
    <source>
        <dbReference type="EMBL" id="GHD30062.1"/>
    </source>
</evidence>
<reference evidence="22" key="2">
    <citation type="submission" date="2020-09" db="EMBL/GenBank/DDBJ databases">
        <authorList>
            <person name="Sun Q."/>
            <person name="Kim S."/>
        </authorList>
    </citation>
    <scope>NUCLEOTIDE SEQUENCE</scope>
    <source>
        <strain evidence="22">KCTC 23430</strain>
    </source>
</reference>
<dbReference type="Gene3D" id="3.30.465.10">
    <property type="match status" value="1"/>
</dbReference>
<evidence type="ECO:0000256" key="14">
    <source>
        <dbReference type="ARBA" id="ARBA00022984"/>
    </source>
</evidence>
<evidence type="ECO:0000256" key="8">
    <source>
        <dbReference type="ARBA" id="ARBA00022490"/>
    </source>
</evidence>
<dbReference type="SUPFAM" id="SSF56176">
    <property type="entry name" value="FAD-binding/transporter-associated domain-like"/>
    <property type="match status" value="1"/>
</dbReference>
<comment type="subcellular location">
    <subcellularLocation>
        <location evidence="3 20">Cytoplasm</location>
    </subcellularLocation>
</comment>
<dbReference type="Gene3D" id="3.30.43.10">
    <property type="entry name" value="Uridine Diphospho-n-acetylenolpyruvylglucosamine Reductase, domain 2"/>
    <property type="match status" value="1"/>
</dbReference>
<reference evidence="22" key="1">
    <citation type="journal article" date="2014" name="Int. J. Syst. Evol. Microbiol.">
        <title>Complete genome sequence of Corynebacterium casei LMG S-19264T (=DSM 44701T), isolated from a smear-ripened cheese.</title>
        <authorList>
            <consortium name="US DOE Joint Genome Institute (JGI-PGF)"/>
            <person name="Walter F."/>
            <person name="Albersmeier A."/>
            <person name="Kalinowski J."/>
            <person name="Ruckert C."/>
        </authorList>
    </citation>
    <scope>NUCLEOTIDE SEQUENCE</scope>
    <source>
        <strain evidence="22">KCTC 23430</strain>
    </source>
</reference>
<keyword evidence="11 20" id="KW-0274">FAD</keyword>
<feature type="domain" description="FAD-binding PCMH-type" evidence="21">
    <location>
        <begin position="17"/>
        <end position="188"/>
    </location>
</feature>
<keyword evidence="8 20" id="KW-0963">Cytoplasm</keyword>
<sequence length="342" mass="36230">MQVETNATLVSLNTLALESRASYLVTAATPQDILDAVALAKTNGLPLVLLGGGSNVVLASDLEAVVVHIVSRGIEILREDSESAVIRVAAGENWHRLVQWCLGQNYFGLENLALIPGTVGAAPIQNIGAYGVEIASFVDAVHTLNLDTGETRVLSGAACEFGYRDSVFKGALRDSVAITAVDLRLNKQPVVIVNYPSLAQYFEDAGMQATPQAVFDAVVAIRSKRLPDPGVIPNAGSFFKNPVEGQAGVAYLRTRFSGLPAFTQADGRVKLSAAWMIEDCGWKGAEQDGMGVDTNHALVLVNRGGNSGRALLKLAGDIQDAVAQRFGFRLEIEPRVLGSSDG</sequence>
<comment type="catalytic activity">
    <reaction evidence="19 20">
        <text>UDP-N-acetyl-alpha-D-muramate + NADP(+) = UDP-N-acetyl-3-O-(1-carboxyvinyl)-alpha-D-glucosamine + NADPH + H(+)</text>
        <dbReference type="Rhea" id="RHEA:12248"/>
        <dbReference type="ChEBI" id="CHEBI:15378"/>
        <dbReference type="ChEBI" id="CHEBI:57783"/>
        <dbReference type="ChEBI" id="CHEBI:58349"/>
        <dbReference type="ChEBI" id="CHEBI:68483"/>
        <dbReference type="ChEBI" id="CHEBI:70757"/>
        <dbReference type="EC" id="1.3.1.98"/>
    </reaction>
</comment>
<evidence type="ECO:0000256" key="16">
    <source>
        <dbReference type="ARBA" id="ARBA00023306"/>
    </source>
</evidence>
<evidence type="ECO:0000256" key="6">
    <source>
        <dbReference type="ARBA" id="ARBA00012518"/>
    </source>
</evidence>
<dbReference type="EC" id="1.3.1.98" evidence="6 20"/>
<comment type="similarity">
    <text evidence="5 20">Belongs to the MurB family.</text>
</comment>
<feature type="active site" description="Proton donor" evidence="20">
    <location>
        <position position="237"/>
    </location>
</feature>
<comment type="function">
    <text evidence="2 20">Cell wall formation.</text>
</comment>
<dbReference type="Pfam" id="PF02873">
    <property type="entry name" value="MurB_C"/>
    <property type="match status" value="1"/>
</dbReference>
<dbReference type="PANTHER" id="PTHR21071:SF4">
    <property type="entry name" value="UDP-N-ACETYLENOLPYRUVOYLGLUCOSAMINE REDUCTASE"/>
    <property type="match status" value="1"/>
</dbReference>
<dbReference type="InterPro" id="IPR006094">
    <property type="entry name" value="Oxid_FAD_bind_N"/>
</dbReference>
<dbReference type="HAMAP" id="MF_00037">
    <property type="entry name" value="MurB"/>
    <property type="match status" value="1"/>
</dbReference>
<comment type="cofactor">
    <cofactor evidence="1 20">
        <name>FAD</name>
        <dbReference type="ChEBI" id="CHEBI:57692"/>
    </cofactor>
</comment>
<evidence type="ECO:0000256" key="3">
    <source>
        <dbReference type="ARBA" id="ARBA00004496"/>
    </source>
</evidence>
<keyword evidence="13 20" id="KW-0133">Cell shape</keyword>
<dbReference type="NCBIfam" id="NF010478">
    <property type="entry name" value="PRK13903.1"/>
    <property type="match status" value="1"/>
</dbReference>
<evidence type="ECO:0000256" key="19">
    <source>
        <dbReference type="ARBA" id="ARBA00048914"/>
    </source>
</evidence>
<evidence type="ECO:0000256" key="20">
    <source>
        <dbReference type="HAMAP-Rule" id="MF_00037"/>
    </source>
</evidence>
<evidence type="ECO:0000256" key="4">
    <source>
        <dbReference type="ARBA" id="ARBA00004752"/>
    </source>
</evidence>
<dbReference type="RefSeq" id="WP_189475991.1">
    <property type="nucleotide sequence ID" value="NZ_BMYM01000001.1"/>
</dbReference>
<feature type="active site" evidence="20">
    <location>
        <position position="333"/>
    </location>
</feature>
<dbReference type="NCBIfam" id="NF000755">
    <property type="entry name" value="PRK00046.1"/>
    <property type="match status" value="1"/>
</dbReference>
<keyword evidence="12 20" id="KW-0521">NADP</keyword>
<dbReference type="EMBL" id="BMYM01000001">
    <property type="protein sequence ID" value="GHD30062.1"/>
    <property type="molecule type" value="Genomic_DNA"/>
</dbReference>
<gene>
    <name evidence="20 22" type="primary">murB</name>
    <name evidence="22" type="ORF">GCM10007053_11430</name>
</gene>
<keyword evidence="23" id="KW-1185">Reference proteome</keyword>
<evidence type="ECO:0000256" key="2">
    <source>
        <dbReference type="ARBA" id="ARBA00003921"/>
    </source>
</evidence>
<comment type="caution">
    <text evidence="22">The sequence shown here is derived from an EMBL/GenBank/DDBJ whole genome shotgun (WGS) entry which is preliminary data.</text>
</comment>
<keyword evidence="9 20" id="KW-0132">Cell division</keyword>
<dbReference type="GO" id="GO:0009252">
    <property type="term" value="P:peptidoglycan biosynthetic process"/>
    <property type="evidence" value="ECO:0007669"/>
    <property type="project" value="UniProtKB-UniRule"/>
</dbReference>
<evidence type="ECO:0000256" key="1">
    <source>
        <dbReference type="ARBA" id="ARBA00001974"/>
    </source>
</evidence>
<dbReference type="InterPro" id="IPR016167">
    <property type="entry name" value="FAD-bd_PCMH_sub1"/>
</dbReference>
<dbReference type="InterPro" id="IPR011601">
    <property type="entry name" value="MurB_C"/>
</dbReference>